<protein>
    <submittedName>
        <fullName evidence="2">Uncharacterized protein</fullName>
    </submittedName>
</protein>
<name>A0ABS5KLH8_9ACTN</name>
<organism evidence="2 3">
    <name type="scientific">Catenulispora pinistramenti</name>
    <dbReference type="NCBI Taxonomy" id="2705254"/>
    <lineage>
        <taxon>Bacteria</taxon>
        <taxon>Bacillati</taxon>
        <taxon>Actinomycetota</taxon>
        <taxon>Actinomycetes</taxon>
        <taxon>Catenulisporales</taxon>
        <taxon>Catenulisporaceae</taxon>
        <taxon>Catenulispora</taxon>
    </lineage>
</organism>
<dbReference type="EMBL" id="JAAFYZ010000020">
    <property type="protein sequence ID" value="MBS2546898.1"/>
    <property type="molecule type" value="Genomic_DNA"/>
</dbReference>
<feature type="transmembrane region" description="Helical" evidence="1">
    <location>
        <begin position="29"/>
        <end position="47"/>
    </location>
</feature>
<reference evidence="2 3" key="1">
    <citation type="submission" date="2020-02" db="EMBL/GenBank/DDBJ databases">
        <title>Acidophilic actinobacteria isolated from forest soil.</title>
        <authorList>
            <person name="Golinska P."/>
        </authorList>
    </citation>
    <scope>NUCLEOTIDE SEQUENCE [LARGE SCALE GENOMIC DNA]</scope>
    <source>
        <strain evidence="2 3">NL8</strain>
    </source>
</reference>
<evidence type="ECO:0000256" key="1">
    <source>
        <dbReference type="SAM" id="Phobius"/>
    </source>
</evidence>
<sequence length="128" mass="14485">MNSILRYWGYLAALGLVLAWTTHNRNWVLILVLSVVVVIYSFFRAPAWCGAPIRKKDAYCRNNAYGLLMGCHLRQHRWEKLKMTVAPKRWRELVGRCLTSTQQKLAVLAGIAGSISTMLALIKVLAKA</sequence>
<keyword evidence="1" id="KW-0812">Transmembrane</keyword>
<evidence type="ECO:0000313" key="3">
    <source>
        <dbReference type="Proteomes" id="UP000730482"/>
    </source>
</evidence>
<proteinExistence type="predicted"/>
<feature type="transmembrane region" description="Helical" evidence="1">
    <location>
        <begin position="105"/>
        <end position="126"/>
    </location>
</feature>
<evidence type="ECO:0000313" key="2">
    <source>
        <dbReference type="EMBL" id="MBS2546898.1"/>
    </source>
</evidence>
<comment type="caution">
    <text evidence="2">The sequence shown here is derived from an EMBL/GenBank/DDBJ whole genome shotgun (WGS) entry which is preliminary data.</text>
</comment>
<keyword evidence="1" id="KW-0472">Membrane</keyword>
<dbReference type="Proteomes" id="UP000730482">
    <property type="component" value="Unassembled WGS sequence"/>
</dbReference>
<gene>
    <name evidence="2" type="ORF">KGQ19_08445</name>
</gene>
<dbReference type="RefSeq" id="WP_194893306.1">
    <property type="nucleotide sequence ID" value="NZ_JAAFYZ010000020.1"/>
</dbReference>
<accession>A0ABS5KLH8</accession>
<keyword evidence="3" id="KW-1185">Reference proteome</keyword>
<keyword evidence="1" id="KW-1133">Transmembrane helix</keyword>
<feature type="transmembrane region" description="Helical" evidence="1">
    <location>
        <begin position="7"/>
        <end position="23"/>
    </location>
</feature>